<dbReference type="SMART" id="SM01403">
    <property type="entry name" value="Ribosomal_S10"/>
    <property type="match status" value="1"/>
</dbReference>
<dbReference type="Proteomes" id="UP000636709">
    <property type="component" value="Unassembled WGS sequence"/>
</dbReference>
<evidence type="ECO:0000313" key="5">
    <source>
        <dbReference type="EMBL" id="KAF8683530.1"/>
    </source>
</evidence>
<dbReference type="GO" id="GO:0003735">
    <property type="term" value="F:structural constituent of ribosome"/>
    <property type="evidence" value="ECO:0007669"/>
    <property type="project" value="InterPro"/>
</dbReference>
<dbReference type="EMBL" id="JACEFO010002102">
    <property type="protein sequence ID" value="KAF8683530.1"/>
    <property type="molecule type" value="Genomic_DNA"/>
</dbReference>
<evidence type="ECO:0000313" key="7">
    <source>
        <dbReference type="Proteomes" id="UP000636709"/>
    </source>
</evidence>
<sequence length="89" mass="9775">MAAAAAVYGGLKGKLGVEDAPELQLNRIRITLSSKNVKNLEKGTNTWDRFEFRIHKRVIDLISSPDVVKQITSITIEPGVEVEVTIADV</sequence>
<accession>A0A835BC22</accession>
<name>A0A835BC22_9POAL</name>
<feature type="domain" description="Small ribosomal subunit protein uS10" evidence="4">
    <location>
        <begin position="29"/>
        <end position="85"/>
    </location>
</feature>
<dbReference type="InterPro" id="IPR001848">
    <property type="entry name" value="Ribosomal_uS10"/>
</dbReference>
<dbReference type="GO" id="GO:0006412">
    <property type="term" value="P:translation"/>
    <property type="evidence" value="ECO:0007669"/>
    <property type="project" value="InterPro"/>
</dbReference>
<dbReference type="Gene3D" id="3.30.70.600">
    <property type="entry name" value="Ribosomal protein S10 domain"/>
    <property type="match status" value="1"/>
</dbReference>
<dbReference type="SUPFAM" id="SSF54999">
    <property type="entry name" value="Ribosomal protein S10"/>
    <property type="match status" value="1"/>
</dbReference>
<gene>
    <name evidence="6" type="ORF">HU200_025220</name>
    <name evidence="5" type="ORF">HU200_044443</name>
</gene>
<keyword evidence="2" id="KW-0689">Ribosomal protein</keyword>
<dbReference type="GO" id="GO:0005840">
    <property type="term" value="C:ribosome"/>
    <property type="evidence" value="ECO:0007669"/>
    <property type="project" value="UniProtKB-KW"/>
</dbReference>
<organism evidence="5 7">
    <name type="scientific">Digitaria exilis</name>
    <dbReference type="NCBI Taxonomy" id="1010633"/>
    <lineage>
        <taxon>Eukaryota</taxon>
        <taxon>Viridiplantae</taxon>
        <taxon>Streptophyta</taxon>
        <taxon>Embryophyta</taxon>
        <taxon>Tracheophyta</taxon>
        <taxon>Spermatophyta</taxon>
        <taxon>Magnoliopsida</taxon>
        <taxon>Liliopsida</taxon>
        <taxon>Poales</taxon>
        <taxon>Poaceae</taxon>
        <taxon>PACMAD clade</taxon>
        <taxon>Panicoideae</taxon>
        <taxon>Panicodae</taxon>
        <taxon>Paniceae</taxon>
        <taxon>Anthephorinae</taxon>
        <taxon>Digitaria</taxon>
    </lineage>
</organism>
<evidence type="ECO:0000259" key="4">
    <source>
        <dbReference type="SMART" id="SM01403"/>
    </source>
</evidence>
<dbReference type="Gramene" id="Dexi9A01G0041250.1">
    <property type="protein sequence ID" value="Dexi9A01G0041250.1:cds"/>
    <property type="gene ID" value="Dexi9A01G0041250"/>
</dbReference>
<dbReference type="GO" id="GO:1990904">
    <property type="term" value="C:ribonucleoprotein complex"/>
    <property type="evidence" value="ECO:0007669"/>
    <property type="project" value="UniProtKB-KW"/>
</dbReference>
<dbReference type="OrthoDB" id="10248551at2759"/>
<dbReference type="EMBL" id="JACEFO010001706">
    <property type="protein sequence ID" value="KAF8718902.1"/>
    <property type="molecule type" value="Genomic_DNA"/>
</dbReference>
<comment type="caution">
    <text evidence="5">The sequence shown here is derived from an EMBL/GenBank/DDBJ whole genome shotgun (WGS) entry which is preliminary data.</text>
</comment>
<evidence type="ECO:0000256" key="3">
    <source>
        <dbReference type="ARBA" id="ARBA00023274"/>
    </source>
</evidence>
<evidence type="ECO:0000256" key="1">
    <source>
        <dbReference type="ARBA" id="ARBA00007102"/>
    </source>
</evidence>
<reference evidence="5" key="1">
    <citation type="submission" date="2020-07" db="EMBL/GenBank/DDBJ databases">
        <title>Genome sequence and genetic diversity analysis of an under-domesticated orphan crop, white fonio (Digitaria exilis).</title>
        <authorList>
            <person name="Bennetzen J.L."/>
            <person name="Chen S."/>
            <person name="Ma X."/>
            <person name="Wang X."/>
            <person name="Yssel A.E.J."/>
            <person name="Chaluvadi S.R."/>
            <person name="Johnson M."/>
            <person name="Gangashetty P."/>
            <person name="Hamidou F."/>
            <person name="Sanogo M.D."/>
            <person name="Zwaenepoel A."/>
            <person name="Wallace J."/>
            <person name="Van De Peer Y."/>
            <person name="Van Deynze A."/>
        </authorList>
    </citation>
    <scope>NUCLEOTIDE SEQUENCE</scope>
    <source>
        <tissue evidence="5">Leaves</tissue>
    </source>
</reference>
<evidence type="ECO:0000256" key="2">
    <source>
        <dbReference type="ARBA" id="ARBA00022980"/>
    </source>
</evidence>
<protein>
    <recommendedName>
        <fullName evidence="4">Small ribosomal subunit protein uS10 domain-containing protein</fullName>
    </recommendedName>
</protein>
<dbReference type="InterPro" id="IPR027486">
    <property type="entry name" value="Ribosomal_uS10_dom"/>
</dbReference>
<comment type="similarity">
    <text evidence="1">Belongs to the universal ribosomal protein uS10 family.</text>
</comment>
<dbReference type="Pfam" id="PF00338">
    <property type="entry name" value="Ribosomal_S10"/>
    <property type="match status" value="1"/>
</dbReference>
<dbReference type="Gramene" id="Dexi9B01G0040430.1">
    <property type="protein sequence ID" value="Dexi9B01G0040430.1:cds"/>
    <property type="gene ID" value="Dexi9B01G0040430"/>
</dbReference>
<dbReference type="PANTHER" id="PTHR11700">
    <property type="entry name" value="30S RIBOSOMAL PROTEIN S10 FAMILY MEMBER"/>
    <property type="match status" value="1"/>
</dbReference>
<keyword evidence="3" id="KW-0687">Ribonucleoprotein</keyword>
<keyword evidence="7" id="KW-1185">Reference proteome</keyword>
<dbReference type="InterPro" id="IPR036838">
    <property type="entry name" value="Ribosomal_uS10_dom_sf"/>
</dbReference>
<dbReference type="AlphaFoldDB" id="A0A835BC22"/>
<proteinExistence type="inferred from homology"/>
<evidence type="ECO:0000313" key="6">
    <source>
        <dbReference type="EMBL" id="KAF8718902.1"/>
    </source>
</evidence>